<dbReference type="RefSeq" id="WP_323450187.1">
    <property type="nucleotide sequence ID" value="NZ_BSBI01000013.1"/>
</dbReference>
<organism evidence="2 3">
    <name type="scientific">Streptomyces yaizuensis</name>
    <dbReference type="NCBI Taxonomy" id="2989713"/>
    <lineage>
        <taxon>Bacteria</taxon>
        <taxon>Bacillati</taxon>
        <taxon>Actinomycetota</taxon>
        <taxon>Actinomycetes</taxon>
        <taxon>Kitasatosporales</taxon>
        <taxon>Streptomycetaceae</taxon>
        <taxon>Streptomyces</taxon>
    </lineage>
</organism>
<protein>
    <recommendedName>
        <fullName evidence="4">MarR family transcriptional regulator</fullName>
    </recommendedName>
</protein>
<keyword evidence="3" id="KW-1185">Reference proteome</keyword>
<dbReference type="EMBL" id="BSBI01000013">
    <property type="protein sequence ID" value="GLF98204.1"/>
    <property type="molecule type" value="Genomic_DNA"/>
</dbReference>
<evidence type="ECO:0000256" key="1">
    <source>
        <dbReference type="SAM" id="MobiDB-lite"/>
    </source>
</evidence>
<proteinExistence type="predicted"/>
<evidence type="ECO:0008006" key="4">
    <source>
        <dbReference type="Google" id="ProtNLM"/>
    </source>
</evidence>
<feature type="region of interest" description="Disordered" evidence="1">
    <location>
        <begin position="167"/>
        <end position="195"/>
    </location>
</feature>
<accession>A0ABQ5P6L2</accession>
<evidence type="ECO:0000313" key="2">
    <source>
        <dbReference type="EMBL" id="GLF98204.1"/>
    </source>
</evidence>
<dbReference type="Proteomes" id="UP001291653">
    <property type="component" value="Unassembled WGS sequence"/>
</dbReference>
<gene>
    <name evidence="2" type="ORF">SYYSPA8_27925</name>
</gene>
<evidence type="ECO:0000313" key="3">
    <source>
        <dbReference type="Proteomes" id="UP001291653"/>
    </source>
</evidence>
<sequence>MTSAPSLGVLQSRALALLASRNSGTWYRGCGWQIGSASRTGQVLGSLVRRGLVTRPDARGRYRITEAGLAELGWFTCCDCTRLTRLPFRGDFRRTDRRVRCAECFQRTSHGLCEHCSGHCQRFRPGLRVNVRHLAVSAICREIMAHVFTAVPTPAFPSRAGNLRDTGGEHIGLPRPSEKGLRMPGDPDGSSDPPCPDCEEPLDCTGTRLFCGNEQCAGWGMEMPVWRVLAAAGLDAPPPSGLPRPVRDGLPVPWVVSSTSKRVWWRAMDARRLAEVHNGWLCQVCGQALPEEAWVLAAPDGMVLQAALHETCKDLALGFCPYLSGGAAGAVPLLVTRDELSTDGLPLSHAAPSAPYFLHQWKLTDAAQGSHRPARPDQPHQG</sequence>
<reference evidence="2 3" key="1">
    <citation type="submission" date="2022-10" db="EMBL/GenBank/DDBJ databases">
        <title>Draft genome sequence of Streptomyces sp. YSPA8.</title>
        <authorList>
            <person name="Moriuchi R."/>
            <person name="Dohra H."/>
            <person name="Yamamura H."/>
            <person name="Kodani S."/>
        </authorList>
    </citation>
    <scope>NUCLEOTIDE SEQUENCE [LARGE SCALE GENOMIC DNA]</scope>
    <source>
        <strain evidence="2 3">YSPA8</strain>
    </source>
</reference>
<comment type="caution">
    <text evidence="2">The sequence shown here is derived from an EMBL/GenBank/DDBJ whole genome shotgun (WGS) entry which is preliminary data.</text>
</comment>
<name>A0ABQ5P6L2_9ACTN</name>